<dbReference type="InterPro" id="IPR050810">
    <property type="entry name" value="Bact_Secretion_Sys_Channel"/>
</dbReference>
<dbReference type="InterPro" id="IPR004846">
    <property type="entry name" value="T2SS/T3SS_dom"/>
</dbReference>
<evidence type="ECO:0000256" key="1">
    <source>
        <dbReference type="ARBA" id="ARBA00004370"/>
    </source>
</evidence>
<evidence type="ECO:0000256" key="2">
    <source>
        <dbReference type="ARBA" id="ARBA00022729"/>
    </source>
</evidence>
<dbReference type="PANTHER" id="PTHR30332:SF24">
    <property type="entry name" value="SECRETIN GSPD-RELATED"/>
    <property type="match status" value="1"/>
</dbReference>
<reference evidence="7" key="1">
    <citation type="journal article" date="2019" name="Int. J. Syst. Evol. Microbiol.">
        <title>The Global Catalogue of Microorganisms (GCM) 10K type strain sequencing project: providing services to taxonomists for standard genome sequencing and annotation.</title>
        <authorList>
            <consortium name="The Broad Institute Genomics Platform"/>
            <consortium name="The Broad Institute Genome Sequencing Center for Infectious Disease"/>
            <person name="Wu L."/>
            <person name="Ma J."/>
        </authorList>
    </citation>
    <scope>NUCLEOTIDE SEQUENCE [LARGE SCALE GENOMIC DNA]</scope>
    <source>
        <strain evidence="7">KCTC 52416</strain>
    </source>
</reference>
<dbReference type="Pfam" id="PF00263">
    <property type="entry name" value="Secretin"/>
    <property type="match status" value="1"/>
</dbReference>
<gene>
    <name evidence="6" type="ORF">ACFOET_06915</name>
</gene>
<dbReference type="Gene3D" id="3.30.1370.120">
    <property type="match status" value="1"/>
</dbReference>
<evidence type="ECO:0000259" key="5">
    <source>
        <dbReference type="Pfam" id="PF00263"/>
    </source>
</evidence>
<dbReference type="Gene3D" id="3.30.1370.130">
    <property type="match status" value="1"/>
</dbReference>
<dbReference type="InterPro" id="IPR001775">
    <property type="entry name" value="GspD/PilQ"/>
</dbReference>
<keyword evidence="2" id="KW-0732">Signal</keyword>
<comment type="caution">
    <text evidence="6">The sequence shown here is derived from an EMBL/GenBank/DDBJ whole genome shotgun (WGS) entry which is preliminary data.</text>
</comment>
<dbReference type="Gene3D" id="3.55.50.30">
    <property type="match status" value="1"/>
</dbReference>
<comment type="similarity">
    <text evidence="4">Belongs to the bacterial secretin family.</text>
</comment>
<dbReference type="RefSeq" id="WP_379020934.1">
    <property type="nucleotide sequence ID" value="NZ_JBHRTA010000022.1"/>
</dbReference>
<accession>A0ABV7JKH6</accession>
<dbReference type="PANTHER" id="PTHR30332">
    <property type="entry name" value="PROBABLE GENERAL SECRETION PATHWAY PROTEIN D"/>
    <property type="match status" value="1"/>
</dbReference>
<feature type="domain" description="Type II/III secretion system secretin-like" evidence="5">
    <location>
        <begin position="483"/>
        <end position="649"/>
    </location>
</feature>
<sequence>MRGTLPACLAYTCLLAVLSILPLRSSAQQPDRIAQLEQRLKNLSAELPGINAKVSLSVSGASAQEFLRALAEAADLNINVDPAIEARIYNNFQSETALNILLFISQEYGLDINFIGTIISVRPLNPLAYRLPKPIEADFNAELGQLTLALENDSLVTVARAITQRSGTNVIVTNELRDRTVTLYVQNMELGPALRQLAFNNGLKLAETADGAFVFMPLGQREENFINSDAELATRRLTRSAIQDTGMEGQGGSLYVEPRGTHTTDSLPLLDVEASNTPIEEVVRHAADQVNANYFLFSALQGTITTRLRQVTFDDLLTALLRGTMYSYKQENGIYLIGDRRLEGLREMHVIQLQNRSIDTVQAMIPAEWRQGVEVKEFREQNTLLVAGPAPQVKEIVGIIRRLDTRVPMILIEVTMLDIRKGYNIKTGIAAGVSDSVRTGGTVLPGIDYTFGAASINDFLSRIGTGSFNLGRVTPNFYVTLSALEDNSNVELRSVPKLSTLNGHTASLSIGSTRYYRLSTQNVMGSLSPQTVVTEQYNEVNADMTINIKPIVSGDEQVTLNINIDISDFTHDTPIDEPPPSTTSRFESIVRVRNEETIVLGGIERFESVNNSAGIPVLSRLPVLKWLFSSRSKGRNKVVSVVFIKPTIIYQ</sequence>
<name>A0ABV7JKH6_9SPHI</name>
<comment type="subcellular location">
    <subcellularLocation>
        <location evidence="1">Membrane</location>
    </subcellularLocation>
</comment>
<evidence type="ECO:0000313" key="7">
    <source>
        <dbReference type="Proteomes" id="UP001595526"/>
    </source>
</evidence>
<dbReference type="Proteomes" id="UP001595526">
    <property type="component" value="Unassembled WGS sequence"/>
</dbReference>
<evidence type="ECO:0000256" key="4">
    <source>
        <dbReference type="RuleBase" id="RU004003"/>
    </source>
</evidence>
<keyword evidence="7" id="KW-1185">Reference proteome</keyword>
<evidence type="ECO:0000313" key="6">
    <source>
        <dbReference type="EMBL" id="MFC3197338.1"/>
    </source>
</evidence>
<dbReference type="EMBL" id="JBHRTA010000022">
    <property type="protein sequence ID" value="MFC3197338.1"/>
    <property type="molecule type" value="Genomic_DNA"/>
</dbReference>
<proteinExistence type="inferred from homology"/>
<dbReference type="InterPro" id="IPR038591">
    <property type="entry name" value="NolW-like_sf"/>
</dbReference>
<keyword evidence="3" id="KW-0472">Membrane</keyword>
<evidence type="ECO:0000256" key="3">
    <source>
        <dbReference type="ARBA" id="ARBA00023136"/>
    </source>
</evidence>
<organism evidence="6 7">
    <name type="scientific">Parapedobacter deserti</name>
    <dbReference type="NCBI Taxonomy" id="1912957"/>
    <lineage>
        <taxon>Bacteria</taxon>
        <taxon>Pseudomonadati</taxon>
        <taxon>Bacteroidota</taxon>
        <taxon>Sphingobacteriia</taxon>
        <taxon>Sphingobacteriales</taxon>
        <taxon>Sphingobacteriaceae</taxon>
        <taxon>Parapedobacter</taxon>
    </lineage>
</organism>
<dbReference type="PRINTS" id="PR00811">
    <property type="entry name" value="BCTERIALGSPD"/>
</dbReference>
<protein>
    <submittedName>
        <fullName evidence="6">Type II secretion system protein GspD</fullName>
    </submittedName>
</protein>